<organism evidence="3 4">
    <name type="scientific">Phaeocystidibacter marisrubri</name>
    <dbReference type="NCBI Taxonomy" id="1577780"/>
    <lineage>
        <taxon>Bacteria</taxon>
        <taxon>Pseudomonadati</taxon>
        <taxon>Bacteroidota</taxon>
        <taxon>Flavobacteriia</taxon>
        <taxon>Flavobacteriales</taxon>
        <taxon>Phaeocystidibacteraceae</taxon>
        <taxon>Phaeocystidibacter</taxon>
    </lineage>
</organism>
<dbReference type="AlphaFoldDB" id="A0A6L3ZCU3"/>
<feature type="transmembrane region" description="Helical" evidence="1">
    <location>
        <begin position="286"/>
        <end position="309"/>
    </location>
</feature>
<evidence type="ECO:0000313" key="3">
    <source>
        <dbReference type="EMBL" id="KAB2815149.1"/>
    </source>
</evidence>
<sequence>MKNLSRKHIYWAVATLVFIYVALRAFLISFSIDEGMSYRFVVGIWEDKHHSNNHFLNTQLMKISSALFGNEPWSLRLPNLLVFVLYLWMVWKLIKDASTSFSMAFGMVVMLGLPFMLEMFAIARGYGLSMGFTLLGMAFFILAATREMTDSHYQKQVVLSSVLLGLGVASNLSVINVVIAIVGLLLLHQIIRLKHNSGKVNWIGFAASLVVNFISLGLGVNALLRLKANNDLVFGSQTYEELARKSVWSYIYVQPVAMWVRYLLLVVLILVVVLGIYTAIRKAKLYSRISMVMAIILISMLGWVFEYEVMEANLPLGRTGVIYLPLLGYAMFLLVDYWISHSNRWIRVTKVLASIVMAAYLYNAKAAINVREIRPWPEFALFDKYTDVIAELSKDREEPVVIEKHFLFRSTLNYYLLEKGINAKVNEDYGIKANAEFLLINRKDFVMLEDDPRLDNYETPEGCQDWYTRLFVRKDLLRKE</sequence>
<dbReference type="Pfam" id="PF13231">
    <property type="entry name" value="PMT_2"/>
    <property type="match status" value="1"/>
</dbReference>
<evidence type="ECO:0000259" key="2">
    <source>
        <dbReference type="Pfam" id="PF13231"/>
    </source>
</evidence>
<feature type="domain" description="Glycosyltransferase RgtA/B/C/D-like" evidence="2">
    <location>
        <begin position="60"/>
        <end position="211"/>
    </location>
</feature>
<feature type="transmembrane region" description="Helical" evidence="1">
    <location>
        <begin position="321"/>
        <end position="339"/>
    </location>
</feature>
<feature type="transmembrane region" description="Helical" evidence="1">
    <location>
        <begin position="157"/>
        <end position="190"/>
    </location>
</feature>
<reference evidence="3 4" key="1">
    <citation type="submission" date="2019-10" db="EMBL/GenBank/DDBJ databases">
        <title>Genome sequence of Phaeocystidibacter marisrubri JCM30614 (type strain).</title>
        <authorList>
            <person name="Bowman J.P."/>
        </authorList>
    </citation>
    <scope>NUCLEOTIDE SEQUENCE [LARGE SCALE GENOMIC DNA]</scope>
    <source>
        <strain evidence="3 4">JCM 30614</strain>
    </source>
</reference>
<feature type="transmembrane region" description="Helical" evidence="1">
    <location>
        <begin position="202"/>
        <end position="224"/>
    </location>
</feature>
<proteinExistence type="predicted"/>
<comment type="caution">
    <text evidence="3">The sequence shown here is derived from an EMBL/GenBank/DDBJ whole genome shotgun (WGS) entry which is preliminary data.</text>
</comment>
<feature type="transmembrane region" description="Helical" evidence="1">
    <location>
        <begin position="9"/>
        <end position="32"/>
    </location>
</feature>
<protein>
    <recommendedName>
        <fullName evidence="2">Glycosyltransferase RgtA/B/C/D-like domain-containing protein</fullName>
    </recommendedName>
</protein>
<keyword evidence="1" id="KW-0812">Transmembrane</keyword>
<keyword evidence="4" id="KW-1185">Reference proteome</keyword>
<dbReference type="OrthoDB" id="1465886at2"/>
<dbReference type="RefSeq" id="WP_151694186.1">
    <property type="nucleotide sequence ID" value="NZ_BMGX01000001.1"/>
</dbReference>
<feature type="transmembrane region" description="Helical" evidence="1">
    <location>
        <begin position="259"/>
        <end position="280"/>
    </location>
</feature>
<gene>
    <name evidence="3" type="ORF">F8C82_13705</name>
</gene>
<evidence type="ECO:0000313" key="4">
    <source>
        <dbReference type="Proteomes" id="UP000484164"/>
    </source>
</evidence>
<dbReference type="EMBL" id="WBVQ01000003">
    <property type="protein sequence ID" value="KAB2815149.1"/>
    <property type="molecule type" value="Genomic_DNA"/>
</dbReference>
<feature type="transmembrane region" description="Helical" evidence="1">
    <location>
        <begin position="128"/>
        <end position="145"/>
    </location>
</feature>
<feature type="transmembrane region" description="Helical" evidence="1">
    <location>
        <begin position="345"/>
        <end position="364"/>
    </location>
</feature>
<keyword evidence="1" id="KW-0472">Membrane</keyword>
<keyword evidence="1" id="KW-1133">Transmembrane helix</keyword>
<evidence type="ECO:0000256" key="1">
    <source>
        <dbReference type="SAM" id="Phobius"/>
    </source>
</evidence>
<dbReference type="Proteomes" id="UP000484164">
    <property type="component" value="Unassembled WGS sequence"/>
</dbReference>
<feature type="transmembrane region" description="Helical" evidence="1">
    <location>
        <begin position="73"/>
        <end position="91"/>
    </location>
</feature>
<feature type="transmembrane region" description="Helical" evidence="1">
    <location>
        <begin position="103"/>
        <end position="122"/>
    </location>
</feature>
<accession>A0A6L3ZCU3</accession>
<name>A0A6L3ZCU3_9FLAO</name>
<dbReference type="InterPro" id="IPR038731">
    <property type="entry name" value="RgtA/B/C-like"/>
</dbReference>